<dbReference type="Pfam" id="PF07549">
    <property type="entry name" value="Sec_GG"/>
    <property type="match status" value="1"/>
</dbReference>
<keyword evidence="5 9" id="KW-0653">Protein transport</keyword>
<comment type="caution">
    <text evidence="13">The sequence shown here is derived from an EMBL/GenBank/DDBJ whole genome shotgun (WGS) entry which is preliminary data.</text>
</comment>
<dbReference type="Gene3D" id="3.30.70.3400">
    <property type="match status" value="1"/>
</dbReference>
<accession>A0A2M7IE48</accession>
<dbReference type="FunFam" id="1.20.1640.10:FF:000004">
    <property type="entry name" value="Protein translocase subunit SecD"/>
    <property type="match status" value="1"/>
</dbReference>
<protein>
    <recommendedName>
        <fullName evidence="9">Protein translocase subunit SecD</fullName>
    </recommendedName>
</protein>
<evidence type="ECO:0000256" key="7">
    <source>
        <dbReference type="ARBA" id="ARBA00023010"/>
    </source>
</evidence>
<dbReference type="Gene3D" id="3.30.1360.200">
    <property type="match status" value="1"/>
</dbReference>
<comment type="similarity">
    <text evidence="9">Belongs to the SecD/SecF family. SecD subfamily.</text>
</comment>
<keyword evidence="8 9" id="KW-0472">Membrane</keyword>
<feature type="domain" description="SecDF P1 head subdomain" evidence="12">
    <location>
        <begin position="195"/>
        <end position="290"/>
    </location>
</feature>
<comment type="subunit">
    <text evidence="9">Forms a complex with SecF. Part of the essential Sec protein translocation apparatus which comprises SecA, SecYEG and auxiliary proteins SecDF. Other proteins may also be involved.</text>
</comment>
<dbReference type="InterPro" id="IPR055344">
    <property type="entry name" value="SecD_SecF_C_bact"/>
</dbReference>
<feature type="transmembrane region" description="Helical" evidence="9">
    <location>
        <begin position="439"/>
        <end position="459"/>
    </location>
</feature>
<dbReference type="EMBL" id="PFGW01000022">
    <property type="protein sequence ID" value="PIW74749.1"/>
    <property type="molecule type" value="Genomic_DNA"/>
</dbReference>
<keyword evidence="6 9" id="KW-1133">Transmembrane helix</keyword>
<dbReference type="GO" id="GO:0006605">
    <property type="term" value="P:protein targeting"/>
    <property type="evidence" value="ECO:0007669"/>
    <property type="project" value="UniProtKB-UniRule"/>
</dbReference>
<dbReference type="InterPro" id="IPR005791">
    <property type="entry name" value="SecD"/>
</dbReference>
<evidence type="ECO:0000256" key="9">
    <source>
        <dbReference type="HAMAP-Rule" id="MF_01463"/>
    </source>
</evidence>
<evidence type="ECO:0000256" key="2">
    <source>
        <dbReference type="ARBA" id="ARBA00022448"/>
    </source>
</evidence>
<dbReference type="GO" id="GO:0043952">
    <property type="term" value="P:protein transport by the Sec complex"/>
    <property type="evidence" value="ECO:0007669"/>
    <property type="project" value="UniProtKB-UniRule"/>
</dbReference>
<dbReference type="Pfam" id="PF21760">
    <property type="entry name" value="SecD_1st"/>
    <property type="match status" value="1"/>
</dbReference>
<dbReference type="InterPro" id="IPR022646">
    <property type="entry name" value="SecD/SecF_CS"/>
</dbReference>
<feature type="transmembrane region" description="Helical" evidence="9">
    <location>
        <begin position="17"/>
        <end position="38"/>
    </location>
</feature>
<name>A0A2M7IE48_9BACT</name>
<feature type="transmembrane region" description="Helical" evidence="9">
    <location>
        <begin position="362"/>
        <end position="383"/>
    </location>
</feature>
<dbReference type="GO" id="GO:0065002">
    <property type="term" value="P:intracellular protein transmembrane transport"/>
    <property type="evidence" value="ECO:0007669"/>
    <property type="project" value="UniProtKB-UniRule"/>
</dbReference>
<keyword evidence="7 9" id="KW-0811">Translocation</keyword>
<dbReference type="GO" id="GO:0005886">
    <property type="term" value="C:plasma membrane"/>
    <property type="evidence" value="ECO:0007669"/>
    <property type="project" value="UniProtKB-SubCell"/>
</dbReference>
<evidence type="ECO:0000256" key="4">
    <source>
        <dbReference type="ARBA" id="ARBA00022692"/>
    </source>
</evidence>
<keyword evidence="2 9" id="KW-0813">Transport</keyword>
<evidence type="ECO:0000256" key="6">
    <source>
        <dbReference type="ARBA" id="ARBA00022989"/>
    </source>
</evidence>
<reference evidence="14" key="1">
    <citation type="submission" date="2017-09" db="EMBL/GenBank/DDBJ databases">
        <title>Depth-based differentiation of microbial function through sediment-hosted aquifers and enrichment of novel symbionts in the deep terrestrial subsurface.</title>
        <authorList>
            <person name="Probst A.J."/>
            <person name="Ladd B."/>
            <person name="Jarett J.K."/>
            <person name="Geller-Mcgrath D.E."/>
            <person name="Sieber C.M.K."/>
            <person name="Emerson J.B."/>
            <person name="Anantharaman K."/>
            <person name="Thomas B.C."/>
            <person name="Malmstrom R."/>
            <person name="Stieglmeier M."/>
            <person name="Klingl A."/>
            <person name="Woyke T."/>
            <person name="Ryan C.M."/>
            <person name="Banfield J.F."/>
        </authorList>
    </citation>
    <scope>NUCLEOTIDE SEQUENCE [LARGE SCALE GENOMIC DNA]</scope>
</reference>
<gene>
    <name evidence="9 13" type="primary">secD</name>
    <name evidence="13" type="ORF">CO003_01040</name>
</gene>
<dbReference type="AlphaFoldDB" id="A0A2M7IE48"/>
<dbReference type="InterPro" id="IPR048634">
    <property type="entry name" value="SecD_SecF_C"/>
</dbReference>
<evidence type="ECO:0000259" key="12">
    <source>
        <dbReference type="Pfam" id="PF22599"/>
    </source>
</evidence>
<evidence type="ECO:0000259" key="10">
    <source>
        <dbReference type="Pfam" id="PF02355"/>
    </source>
</evidence>
<evidence type="ECO:0000256" key="3">
    <source>
        <dbReference type="ARBA" id="ARBA00022475"/>
    </source>
</evidence>
<keyword evidence="4 9" id="KW-0812">Transmembrane</keyword>
<feature type="domain" description="Protein translocase subunit SecDF P1" evidence="11">
    <location>
        <begin position="92"/>
        <end position="152"/>
    </location>
</feature>
<dbReference type="Pfam" id="PF22599">
    <property type="entry name" value="SecDF_P1_head"/>
    <property type="match status" value="1"/>
</dbReference>
<feature type="domain" description="Protein export membrane protein SecD/SecF C-terminal" evidence="10">
    <location>
        <begin position="293"/>
        <end position="462"/>
    </location>
</feature>
<dbReference type="SUPFAM" id="SSF82866">
    <property type="entry name" value="Multidrug efflux transporter AcrB transmembrane domain"/>
    <property type="match status" value="1"/>
</dbReference>
<dbReference type="InterPro" id="IPR048631">
    <property type="entry name" value="SecD_1st"/>
</dbReference>
<dbReference type="NCBIfam" id="TIGR01129">
    <property type="entry name" value="secD"/>
    <property type="match status" value="1"/>
</dbReference>
<dbReference type="Pfam" id="PF02355">
    <property type="entry name" value="SecD_SecF_C"/>
    <property type="match status" value="1"/>
</dbReference>
<evidence type="ECO:0000256" key="1">
    <source>
        <dbReference type="ARBA" id="ARBA00004651"/>
    </source>
</evidence>
<feature type="transmembrane region" description="Helical" evidence="9">
    <location>
        <begin position="336"/>
        <end position="356"/>
    </location>
</feature>
<sequence>MSVLNQSKSFRNKKANWAVFVILILGLLAGFFVWPPLWNKPVDWLNKQAGTEILPQFFNRPFRLGLDLRGGTHLVYEADVSSISRDDISASMQGVRDVIERRVNLFGVAEPVVQVDEVGSSHRLIVELAGVRDTHQAIEMIGQTPSLDFRTEKSADVRNQILSEQEKVRQKIESGEELTAEDQAVILIDPYFEPTSLTGRFLKGAQLTSDQQTLQWQVGLEFNDEGSRLFEELTRQNVGQRLAIYLDGAPISAPTVQEAITGGKAQITGNFSVQEARELVQRLNAGALPVPITLISQQNIGSALGEKSLRQSLLAALIGILAVALFMIGWYRLPGFLAVIALLIYTAFALLIFKLIPVTLTLAGIAGFVLSVGMAVDANVLIFERMREELRWGKPLASAIEEGFKRAWTSIRDSNVSSLITCGVLFWLGTSIIKGFALTLAIGILISMFSAIIVTRNFLRLVVNEKIERKGWLFGVQKKN</sequence>
<dbReference type="PANTHER" id="PTHR30081:SF1">
    <property type="entry name" value="PROTEIN TRANSLOCASE SUBUNIT SECD"/>
    <property type="match status" value="1"/>
</dbReference>
<dbReference type="PANTHER" id="PTHR30081">
    <property type="entry name" value="PROTEIN-EXPORT MEMBRANE PROTEIN SEC"/>
    <property type="match status" value="1"/>
</dbReference>
<evidence type="ECO:0000256" key="8">
    <source>
        <dbReference type="ARBA" id="ARBA00023136"/>
    </source>
</evidence>
<feature type="transmembrane region" description="Helical" evidence="9">
    <location>
        <begin position="313"/>
        <end position="331"/>
    </location>
</feature>
<evidence type="ECO:0000313" key="14">
    <source>
        <dbReference type="Proteomes" id="UP000231673"/>
    </source>
</evidence>
<dbReference type="InterPro" id="IPR022813">
    <property type="entry name" value="SecD/SecF_arch_bac"/>
</dbReference>
<dbReference type="Proteomes" id="UP000231673">
    <property type="component" value="Unassembled WGS sequence"/>
</dbReference>
<dbReference type="NCBIfam" id="TIGR00916">
    <property type="entry name" value="2A0604s01"/>
    <property type="match status" value="1"/>
</dbReference>
<evidence type="ECO:0000256" key="5">
    <source>
        <dbReference type="ARBA" id="ARBA00022927"/>
    </source>
</evidence>
<dbReference type="GO" id="GO:0015450">
    <property type="term" value="F:protein-transporting ATPase activity"/>
    <property type="evidence" value="ECO:0007669"/>
    <property type="project" value="InterPro"/>
</dbReference>
<feature type="transmembrane region" description="Helical" evidence="9">
    <location>
        <begin position="415"/>
        <end position="433"/>
    </location>
</feature>
<dbReference type="InterPro" id="IPR001036">
    <property type="entry name" value="Acrflvin-R"/>
</dbReference>
<dbReference type="PRINTS" id="PR00702">
    <property type="entry name" value="ACRIFLAVINRP"/>
</dbReference>
<organism evidence="13 14">
    <name type="scientific">Candidatus Portnoybacteria bacterium CG_4_8_14_3_um_filter_44_15</name>
    <dbReference type="NCBI Taxonomy" id="1974803"/>
    <lineage>
        <taxon>Bacteria</taxon>
        <taxon>Candidatus Portnoyibacteriota</taxon>
    </lineage>
</organism>
<keyword evidence="3 9" id="KW-1003">Cell membrane</keyword>
<dbReference type="HAMAP" id="MF_01463_B">
    <property type="entry name" value="SecD_B"/>
    <property type="match status" value="1"/>
</dbReference>
<comment type="subcellular location">
    <subcellularLocation>
        <location evidence="1 9">Cell membrane</location>
        <topology evidence="1 9">Multi-pass membrane protein</topology>
    </subcellularLocation>
</comment>
<evidence type="ECO:0000313" key="13">
    <source>
        <dbReference type="EMBL" id="PIW74749.1"/>
    </source>
</evidence>
<comment type="function">
    <text evidence="9">Part of the Sec protein translocase complex. Interacts with the SecYEG preprotein conducting channel. SecDF uses the proton motive force (PMF) to complete protein translocation after the ATP-dependent function of SecA.</text>
</comment>
<evidence type="ECO:0000259" key="11">
    <source>
        <dbReference type="Pfam" id="PF21760"/>
    </source>
</evidence>
<proteinExistence type="inferred from homology"/>
<dbReference type="InterPro" id="IPR054384">
    <property type="entry name" value="SecDF_P1_head"/>
</dbReference>